<dbReference type="OrthoDB" id="410198at2759"/>
<dbReference type="InterPro" id="IPR052523">
    <property type="entry name" value="Trichothecene_AcTrans"/>
</dbReference>
<name>A0A074XCB6_9PEZI</name>
<proteinExistence type="predicted"/>
<dbReference type="SUPFAM" id="SSF55729">
    <property type="entry name" value="Acyl-CoA N-acyltransferases (Nat)"/>
    <property type="match status" value="1"/>
</dbReference>
<dbReference type="GeneID" id="25415393"/>
<dbReference type="InterPro" id="IPR016181">
    <property type="entry name" value="Acyl_CoA_acyltransferase"/>
</dbReference>
<accession>A0A074XCB6</accession>
<feature type="domain" description="N-acetyltransferase" evidence="1">
    <location>
        <begin position="61"/>
        <end position="214"/>
    </location>
</feature>
<gene>
    <name evidence="2" type="ORF">M436DRAFT_73978</name>
</gene>
<dbReference type="Gene3D" id="3.40.630.30">
    <property type="match status" value="1"/>
</dbReference>
<dbReference type="PROSITE" id="PS51186">
    <property type="entry name" value="GNAT"/>
    <property type="match status" value="1"/>
</dbReference>
<keyword evidence="3" id="KW-1185">Reference proteome</keyword>
<reference evidence="2 3" key="1">
    <citation type="journal article" date="2014" name="BMC Genomics">
        <title>Genome sequencing of four Aureobasidium pullulans varieties: biotechnological potential, stress tolerance, and description of new species.</title>
        <authorList>
            <person name="Gostin Ar C."/>
            <person name="Ohm R.A."/>
            <person name="Kogej T."/>
            <person name="Sonjak S."/>
            <person name="Turk M."/>
            <person name="Zajc J."/>
            <person name="Zalar P."/>
            <person name="Grube M."/>
            <person name="Sun H."/>
            <person name="Han J."/>
            <person name="Sharma A."/>
            <person name="Chiniquy J."/>
            <person name="Ngan C.Y."/>
            <person name="Lipzen A."/>
            <person name="Barry K."/>
            <person name="Grigoriev I.V."/>
            <person name="Gunde-Cimerman N."/>
        </authorList>
    </citation>
    <scope>NUCLEOTIDE SEQUENCE [LARGE SCALE GENOMIC DNA]</scope>
    <source>
        <strain evidence="2 3">CBS 147.97</strain>
    </source>
</reference>
<sequence length="218" mass="24721">MPLELRQVEKGDFADIAKLDQIACPNEGVVHIIRQLQRDEGMDVSTSFAQWIATGTEHHAGTFWKVVDSDTNEVVSVAKFTFQYHEGEAYQDTPTPPVEGETPLPKRLIEFFAWLNKISDEYAKDHFKGKPHAYLMYLCTHPGHRKRGAAGMLLEKGTQLADMAGLDMYLQASLMGVPLYRKFGFEVVRVGEIDLSQWGGDKLDSRTFMKRKTRGVRQ</sequence>
<dbReference type="STRING" id="1043004.A0A074XCB6"/>
<dbReference type="PANTHER" id="PTHR42791:SF14">
    <property type="entry name" value="N-ACETYLTRANSFERASE DOMAIN-CONTAINING PROTEIN"/>
    <property type="match status" value="1"/>
</dbReference>
<dbReference type="Pfam" id="PF13508">
    <property type="entry name" value="Acetyltransf_7"/>
    <property type="match status" value="1"/>
</dbReference>
<dbReference type="GO" id="GO:0016747">
    <property type="term" value="F:acyltransferase activity, transferring groups other than amino-acyl groups"/>
    <property type="evidence" value="ECO:0007669"/>
    <property type="project" value="InterPro"/>
</dbReference>
<evidence type="ECO:0000259" key="1">
    <source>
        <dbReference type="PROSITE" id="PS51186"/>
    </source>
</evidence>
<dbReference type="Proteomes" id="UP000027730">
    <property type="component" value="Unassembled WGS sequence"/>
</dbReference>
<dbReference type="AlphaFoldDB" id="A0A074XCB6"/>
<protein>
    <recommendedName>
        <fullName evidence="1">N-acetyltransferase domain-containing protein</fullName>
    </recommendedName>
</protein>
<dbReference type="InterPro" id="IPR000182">
    <property type="entry name" value="GNAT_dom"/>
</dbReference>
<organism evidence="2 3">
    <name type="scientific">Aureobasidium namibiae CBS 147.97</name>
    <dbReference type="NCBI Taxonomy" id="1043004"/>
    <lineage>
        <taxon>Eukaryota</taxon>
        <taxon>Fungi</taxon>
        <taxon>Dikarya</taxon>
        <taxon>Ascomycota</taxon>
        <taxon>Pezizomycotina</taxon>
        <taxon>Dothideomycetes</taxon>
        <taxon>Dothideomycetidae</taxon>
        <taxon>Dothideales</taxon>
        <taxon>Saccotheciaceae</taxon>
        <taxon>Aureobasidium</taxon>
    </lineage>
</organism>
<dbReference type="PANTHER" id="PTHR42791">
    <property type="entry name" value="GNAT FAMILY ACETYLTRANSFERASE"/>
    <property type="match status" value="1"/>
</dbReference>
<evidence type="ECO:0000313" key="2">
    <source>
        <dbReference type="EMBL" id="KEQ72271.1"/>
    </source>
</evidence>
<evidence type="ECO:0000313" key="3">
    <source>
        <dbReference type="Proteomes" id="UP000027730"/>
    </source>
</evidence>
<dbReference type="HOGENOM" id="CLU_060131_6_5_1"/>
<dbReference type="RefSeq" id="XP_013426467.1">
    <property type="nucleotide sequence ID" value="XM_013571013.1"/>
</dbReference>
<dbReference type="EMBL" id="KL584712">
    <property type="protein sequence ID" value="KEQ72271.1"/>
    <property type="molecule type" value="Genomic_DNA"/>
</dbReference>
<dbReference type="CDD" id="cd04301">
    <property type="entry name" value="NAT_SF"/>
    <property type="match status" value="1"/>
</dbReference>